<dbReference type="RefSeq" id="WP_048044873.1">
    <property type="nucleotide sequence ID" value="NZ_JJQA01000061.1"/>
</dbReference>
<accession>A0A0F8LHM8</accession>
<sequence>MYKNDSVKELIILLLFFIFALPPLLKAISWSQNSMNDPSMDTLNQLPDILLENILPWWLDTIIYLVGFGTLGVLLLIGFVYFLKWAEQL</sequence>
<keyword evidence="1" id="KW-1133">Transmembrane helix</keyword>
<dbReference type="Proteomes" id="UP000034064">
    <property type="component" value="Unassembled WGS sequence"/>
</dbReference>
<dbReference type="PATRIC" id="fig|2209.48.peg.2741"/>
<comment type="caution">
    <text evidence="2">The sequence shown here is derived from an EMBL/GenBank/DDBJ whole genome shotgun (WGS) entry which is preliminary data.</text>
</comment>
<proteinExistence type="predicted"/>
<keyword evidence="1" id="KW-0472">Membrane</keyword>
<evidence type="ECO:0000313" key="6">
    <source>
        <dbReference type="Proteomes" id="UP000034064"/>
    </source>
</evidence>
<evidence type="ECO:0000256" key="1">
    <source>
        <dbReference type="SAM" id="Phobius"/>
    </source>
</evidence>
<dbReference type="EMBL" id="JJQC01000147">
    <property type="protein sequence ID" value="KKH17141.1"/>
    <property type="molecule type" value="Genomic_DNA"/>
</dbReference>
<feature type="transmembrane region" description="Helical" evidence="1">
    <location>
        <begin position="62"/>
        <end position="83"/>
    </location>
</feature>
<evidence type="ECO:0000313" key="2">
    <source>
        <dbReference type="EMBL" id="KKH15825.1"/>
    </source>
</evidence>
<name>A0A0F8LHM8_METMZ</name>
<organism evidence="2 7">
    <name type="scientific">Methanosarcina mazei</name>
    <name type="common">Methanosarcina frisia</name>
    <dbReference type="NCBI Taxonomy" id="2209"/>
    <lineage>
        <taxon>Archaea</taxon>
        <taxon>Methanobacteriati</taxon>
        <taxon>Methanobacteriota</taxon>
        <taxon>Stenosarchaea group</taxon>
        <taxon>Methanomicrobia</taxon>
        <taxon>Methanosarcinales</taxon>
        <taxon>Methanosarcinaceae</taxon>
        <taxon>Methanosarcina</taxon>
    </lineage>
</organism>
<reference evidence="5 6" key="1">
    <citation type="journal article" date="2015" name="ISME J.">
        <title>Genomic and phenotypic differentiation among Methanosarcina mazei populations from Columbia River sediment.</title>
        <authorList>
            <person name="Youngblut N.D."/>
            <person name="Wirth J.S."/>
            <person name="Henriksen J.R."/>
            <person name="Smith M."/>
            <person name="Simon H."/>
            <person name="Metcalf W.W."/>
            <person name="Whitaker R.J."/>
        </authorList>
    </citation>
    <scope>NUCLEOTIDE SEQUENCE [LARGE SCALE GENOMIC DNA]</scope>
    <source>
        <strain evidence="4 6">1.F.A.1A.3</strain>
        <strain evidence="2 7">1.F.A.1B.3</strain>
        <strain evidence="3 5">1.F.A.1B.4</strain>
    </source>
</reference>
<evidence type="ECO:0000313" key="5">
    <source>
        <dbReference type="Proteomes" id="UP000033987"/>
    </source>
</evidence>
<evidence type="ECO:0000313" key="7">
    <source>
        <dbReference type="Proteomes" id="UP000034733"/>
    </source>
</evidence>
<evidence type="ECO:0000313" key="3">
    <source>
        <dbReference type="EMBL" id="KKH17141.1"/>
    </source>
</evidence>
<gene>
    <name evidence="4" type="ORF">DU44_12735</name>
    <name evidence="2" type="ORF">DU48_11920</name>
    <name evidence="3" type="ORF">DU65_12990</name>
</gene>
<protein>
    <submittedName>
        <fullName evidence="2">Uncharacterized protein</fullName>
    </submittedName>
</protein>
<dbReference type="Proteomes" id="UP000034733">
    <property type="component" value="Unassembled WGS sequence"/>
</dbReference>
<dbReference type="EMBL" id="JJQA01000061">
    <property type="protein sequence ID" value="KKH17342.1"/>
    <property type="molecule type" value="Genomic_DNA"/>
</dbReference>
<dbReference type="Proteomes" id="UP000033987">
    <property type="component" value="Unassembled WGS sequence"/>
</dbReference>
<keyword evidence="1" id="KW-0812">Transmembrane</keyword>
<evidence type="ECO:0000313" key="4">
    <source>
        <dbReference type="EMBL" id="KKH17342.1"/>
    </source>
</evidence>
<dbReference type="AlphaFoldDB" id="A0A0F8LHM8"/>
<dbReference type="EMBL" id="JJQB01000137">
    <property type="protein sequence ID" value="KKH15825.1"/>
    <property type="molecule type" value="Genomic_DNA"/>
</dbReference>